<evidence type="ECO:0000313" key="2">
    <source>
        <dbReference type="EMBL" id="CAI78148.1"/>
    </source>
</evidence>
<proteinExistence type="predicted"/>
<keyword evidence="2" id="KW-0418">Kinase</keyword>
<protein>
    <submittedName>
        <fullName evidence="2">Putative kinase</fullName>
    </submittedName>
</protein>
<dbReference type="Proteomes" id="UP000061018">
    <property type="component" value="Chromosome"/>
</dbReference>
<reference evidence="3" key="2">
    <citation type="journal article" date="2006" name="Mol. Biol. Evol.">
        <title>Evolution of the terminal regions of the Streptomyces linear chromosome.</title>
        <authorList>
            <person name="Choulet F."/>
            <person name="Aigle B."/>
            <person name="Gallois A."/>
            <person name="Mangenot S."/>
            <person name="Gerbaud C."/>
            <person name="Truong C."/>
            <person name="Francou F.X."/>
            <person name="Fourrier C."/>
            <person name="Guerineau M."/>
            <person name="Decaris B."/>
            <person name="Barbe V."/>
            <person name="Pernodet J.L."/>
            <person name="Leblond P."/>
        </authorList>
    </citation>
    <scope>NUCLEOTIDE SEQUENCE</scope>
    <source>
        <strain evidence="3">ATCC 23877</strain>
    </source>
</reference>
<name>Q1RRE0_STRA7</name>
<gene>
    <name evidence="1" type="ORF">SAM23877_0262</name>
    <name evidence="2" type="ORF">SAML0219</name>
</gene>
<reference evidence="1" key="4">
    <citation type="submission" date="2015-07" db="EMBL/GenBank/DDBJ databases">
        <title>Complete genome sequence of Streptomyces ambofaciens ATCC 23877, the spiramycin producer.</title>
        <authorList>
            <person name="Thibessard A."/>
            <person name="Haas D."/>
            <person name="Gerbaud C."/>
            <person name="Aigle B."/>
            <person name="Lautru S."/>
            <person name="Pernodet J.-L."/>
            <person name="Leblond P."/>
        </authorList>
    </citation>
    <scope>NUCLEOTIDE SEQUENCE [LARGE SCALE GENOMIC DNA]</scope>
    <source>
        <strain evidence="1">ATCC 23877</strain>
    </source>
</reference>
<dbReference type="KEGG" id="samb:SAM23877_0262"/>
<evidence type="ECO:0000313" key="4">
    <source>
        <dbReference type="Proteomes" id="UP000061018"/>
    </source>
</evidence>
<evidence type="ECO:0000313" key="1">
    <source>
        <dbReference type="EMBL" id="AKZ53311.1"/>
    </source>
</evidence>
<dbReference type="RefSeq" id="WP_053125967.1">
    <property type="nucleotide sequence ID" value="NZ_CP012382.1"/>
</dbReference>
<dbReference type="EMBL" id="AJ937740">
    <property type="protein sequence ID" value="CAI78148.1"/>
    <property type="molecule type" value="Genomic_DNA"/>
</dbReference>
<accession>Q1RRE0</accession>
<reference evidence="2" key="1">
    <citation type="journal article" date="2006" name="J. Bacteriol.">
        <title>Intraspecific variability of the terminal inverted repeats of the linear chromosome of Streptomyces ambofaciens.</title>
        <authorList>
            <person name="Choulet F."/>
            <person name="Gallois A."/>
            <person name="Aigle B."/>
            <person name="Mangenot S."/>
            <person name="Gerbaud C."/>
            <person name="Truong C."/>
            <person name="Francou F.X."/>
            <person name="Borges F."/>
            <person name="Fourrier C."/>
            <person name="Guerineau M."/>
            <person name="Decaris B."/>
            <person name="Barbe V."/>
            <person name="Pernodet J.L."/>
            <person name="Leblond P."/>
        </authorList>
    </citation>
    <scope>NUCLEOTIDE SEQUENCE</scope>
    <source>
        <strain evidence="2">ATCC 23877</strain>
    </source>
</reference>
<organism evidence="2">
    <name type="scientific">Streptomyces ambofaciens (strain ATCC 23877 / 3486 / DSM 40053 / JCM 4204 / NBRC 12836 / NRRL B-2516)</name>
    <dbReference type="NCBI Taxonomy" id="278992"/>
    <lineage>
        <taxon>Bacteria</taxon>
        <taxon>Bacillati</taxon>
        <taxon>Actinomycetota</taxon>
        <taxon>Actinomycetes</taxon>
        <taxon>Kitasatosporales</taxon>
        <taxon>Streptomycetaceae</taxon>
        <taxon>Streptomyces</taxon>
    </lineage>
</organism>
<sequence>MKASEVTAPVVRTVTLKLPADTGAMPMARIRGRTLLTVLDWPGNVHAATDVLGHLVDNAVQHGHTPETTGRLREIRVWLRVTEAHELIIDVADPHPGFEHFTDAVNGCTGRSLWNVRQQGAHLSWFLTPQCGGKTVRATMTAASSPP</sequence>
<dbReference type="EMBL" id="AM238663">
    <property type="protein sequence ID" value="CAJ89206.1"/>
    <property type="molecule type" value="Genomic_DNA"/>
</dbReference>
<dbReference type="Gene3D" id="3.30.565.10">
    <property type="entry name" value="Histidine kinase-like ATPase, C-terminal domain"/>
    <property type="match status" value="1"/>
</dbReference>
<keyword evidence="2" id="KW-0808">Transferase</keyword>
<dbReference type="EMBL" id="CP012382">
    <property type="protein sequence ID" value="AKZ53311.1"/>
    <property type="molecule type" value="Genomic_DNA"/>
</dbReference>
<reference evidence="4" key="3">
    <citation type="journal article" date="2015" name="J. Biotechnol.">
        <title>Complete genome sequence of Streptomyces ambofaciens ATCC 23877, the spiramycin producer.</title>
        <authorList>
            <person name="Thibessard A."/>
            <person name="Haas D."/>
            <person name="Gerbaud C."/>
            <person name="Aigle B."/>
            <person name="Lautru S."/>
            <person name="Pernodet J.L."/>
            <person name="Leblond P."/>
        </authorList>
    </citation>
    <scope>NUCLEOTIDE SEQUENCE [LARGE SCALE GENOMIC DNA]</scope>
    <source>
        <strain evidence="4">ATCC 23877 / 3486 / DSM 40053 / JCM 4204 / NBRC 12836 / NRRL B-2516</strain>
    </source>
</reference>
<evidence type="ECO:0000313" key="3">
    <source>
        <dbReference type="EMBL" id="CAJ89206.1"/>
    </source>
</evidence>
<dbReference type="SUPFAM" id="SSF55874">
    <property type="entry name" value="ATPase domain of HSP90 chaperone/DNA topoisomerase II/histidine kinase"/>
    <property type="match status" value="1"/>
</dbReference>
<dbReference type="InterPro" id="IPR036890">
    <property type="entry name" value="HATPase_C_sf"/>
</dbReference>
<dbReference type="AlphaFoldDB" id="Q1RRE0"/>
<dbReference type="GO" id="GO:0016301">
    <property type="term" value="F:kinase activity"/>
    <property type="evidence" value="ECO:0007669"/>
    <property type="project" value="UniProtKB-KW"/>
</dbReference>